<evidence type="ECO:0000313" key="2">
    <source>
        <dbReference type="EMBL" id="KAK9091080.1"/>
    </source>
</evidence>
<evidence type="ECO:0000256" key="1">
    <source>
        <dbReference type="SAM" id="MobiDB-lite"/>
    </source>
</evidence>
<protein>
    <submittedName>
        <fullName evidence="2">Uncharacterized protein</fullName>
    </submittedName>
</protein>
<accession>A0AAP0HPY9</accession>
<comment type="caution">
    <text evidence="2">The sequence shown here is derived from an EMBL/GenBank/DDBJ whole genome shotgun (WGS) entry which is preliminary data.</text>
</comment>
<dbReference type="EMBL" id="JBBNAE010000010">
    <property type="protein sequence ID" value="KAK9091080.1"/>
    <property type="molecule type" value="Genomic_DNA"/>
</dbReference>
<name>A0AAP0HPY9_9MAGN</name>
<gene>
    <name evidence="2" type="ORF">Sjap_024257</name>
</gene>
<evidence type="ECO:0000313" key="3">
    <source>
        <dbReference type="Proteomes" id="UP001417504"/>
    </source>
</evidence>
<proteinExistence type="predicted"/>
<organism evidence="2 3">
    <name type="scientific">Stephania japonica</name>
    <dbReference type="NCBI Taxonomy" id="461633"/>
    <lineage>
        <taxon>Eukaryota</taxon>
        <taxon>Viridiplantae</taxon>
        <taxon>Streptophyta</taxon>
        <taxon>Embryophyta</taxon>
        <taxon>Tracheophyta</taxon>
        <taxon>Spermatophyta</taxon>
        <taxon>Magnoliopsida</taxon>
        <taxon>Ranunculales</taxon>
        <taxon>Menispermaceae</taxon>
        <taxon>Menispermoideae</taxon>
        <taxon>Cissampelideae</taxon>
        <taxon>Stephania</taxon>
    </lineage>
</organism>
<feature type="compositionally biased region" description="Basic and acidic residues" evidence="1">
    <location>
        <begin position="97"/>
        <end position="109"/>
    </location>
</feature>
<reference evidence="2 3" key="1">
    <citation type="submission" date="2024-01" db="EMBL/GenBank/DDBJ databases">
        <title>Genome assemblies of Stephania.</title>
        <authorList>
            <person name="Yang L."/>
        </authorList>
    </citation>
    <scope>NUCLEOTIDE SEQUENCE [LARGE SCALE GENOMIC DNA]</scope>
    <source>
        <strain evidence="2">QJT</strain>
        <tissue evidence="2">Leaf</tissue>
    </source>
</reference>
<sequence>MYGLCKAALYVYRFNVQVDGHPGAETEKVPVESEVICRSSNVQVGRGIIERNLLVDDLADEVLCRAGGLRDVEMCSSPTPIQENEQDKLKTLGGGEHGSRGDGEDESRVGKPKKLLQSFWVSAFSALGNPASALGTLDSKKFSCCPEIPATLKP</sequence>
<keyword evidence="3" id="KW-1185">Reference proteome</keyword>
<dbReference type="AlphaFoldDB" id="A0AAP0HPY9"/>
<feature type="region of interest" description="Disordered" evidence="1">
    <location>
        <begin position="75"/>
        <end position="110"/>
    </location>
</feature>
<dbReference type="Proteomes" id="UP001417504">
    <property type="component" value="Unassembled WGS sequence"/>
</dbReference>